<keyword evidence="1" id="KW-0812">Transmembrane</keyword>
<sequence length="103" mass="11341">MTDCRLLTIVLIVAVVAIVFFVFGGCRVECDAKADKKEGFDQFTNVRSYEFADQPQMDAFNYKYGMAKKHFPLELGGYGAYQAPTAFLGLPEDVGPQACGPCQ</sequence>
<feature type="transmembrane region" description="Helical" evidence="1">
    <location>
        <begin position="6"/>
        <end position="26"/>
    </location>
</feature>
<organism evidence="2">
    <name type="scientific">Marseillevirus sp</name>
    <dbReference type="NCBI Taxonomy" id="2809551"/>
    <lineage>
        <taxon>Viruses</taxon>
        <taxon>Varidnaviria</taxon>
        <taxon>Bamfordvirae</taxon>
        <taxon>Nucleocytoviricota</taxon>
        <taxon>Megaviricetes</taxon>
        <taxon>Pimascovirales</taxon>
        <taxon>Pimascovirales incertae sedis</taxon>
        <taxon>Marseilleviridae</taxon>
        <taxon>Marseillevirus</taxon>
    </lineage>
</organism>
<keyword evidence="1" id="KW-0472">Membrane</keyword>
<evidence type="ECO:0000256" key="1">
    <source>
        <dbReference type="SAM" id="Phobius"/>
    </source>
</evidence>
<reference evidence="2" key="1">
    <citation type="submission" date="2023-07" db="EMBL/GenBank/DDBJ databases">
        <authorList>
            <person name="Xia Y."/>
        </authorList>
    </citation>
    <scope>NUCLEOTIDE SEQUENCE</scope>
    <source>
        <strain evidence="2">E</strain>
    </source>
</reference>
<protein>
    <submittedName>
        <fullName evidence="2">Membrane protein</fullName>
    </submittedName>
</protein>
<proteinExistence type="predicted"/>
<accession>A0AA96IY50</accession>
<dbReference type="PROSITE" id="PS51257">
    <property type="entry name" value="PROKAR_LIPOPROTEIN"/>
    <property type="match status" value="1"/>
</dbReference>
<keyword evidence="1" id="KW-1133">Transmembrane helix</keyword>
<gene>
    <name evidence="2" type="ORF">MarDSR_329</name>
</gene>
<name>A0AA96IY50_9VIRU</name>
<dbReference type="EMBL" id="OR343189">
    <property type="protein sequence ID" value="WNL50368.1"/>
    <property type="molecule type" value="Genomic_DNA"/>
</dbReference>
<evidence type="ECO:0000313" key="2">
    <source>
        <dbReference type="EMBL" id="WNL50368.1"/>
    </source>
</evidence>